<keyword evidence="2" id="KW-1185">Reference proteome</keyword>
<proteinExistence type="predicted"/>
<evidence type="ECO:0000313" key="1">
    <source>
        <dbReference type="EMBL" id="GAQ92983.1"/>
    </source>
</evidence>
<evidence type="ECO:0000313" key="2">
    <source>
        <dbReference type="Proteomes" id="UP000054558"/>
    </source>
</evidence>
<dbReference type="OrthoDB" id="10266361at2759"/>
<accession>A0A1Y1IQM7</accession>
<reference evidence="1 2" key="1">
    <citation type="journal article" date="2014" name="Nat. Commun.">
        <title>Klebsormidium flaccidum genome reveals primary factors for plant terrestrial adaptation.</title>
        <authorList>
            <person name="Hori K."/>
            <person name="Maruyama F."/>
            <person name="Fujisawa T."/>
            <person name="Togashi T."/>
            <person name="Yamamoto N."/>
            <person name="Seo M."/>
            <person name="Sato S."/>
            <person name="Yamada T."/>
            <person name="Mori H."/>
            <person name="Tajima N."/>
            <person name="Moriyama T."/>
            <person name="Ikeuchi M."/>
            <person name="Watanabe M."/>
            <person name="Wada H."/>
            <person name="Kobayashi K."/>
            <person name="Saito M."/>
            <person name="Masuda T."/>
            <person name="Sasaki-Sekimoto Y."/>
            <person name="Mashiguchi K."/>
            <person name="Awai K."/>
            <person name="Shimojima M."/>
            <person name="Masuda S."/>
            <person name="Iwai M."/>
            <person name="Nobusawa T."/>
            <person name="Narise T."/>
            <person name="Kondo S."/>
            <person name="Saito H."/>
            <person name="Sato R."/>
            <person name="Murakawa M."/>
            <person name="Ihara Y."/>
            <person name="Oshima-Yamada Y."/>
            <person name="Ohtaka K."/>
            <person name="Satoh M."/>
            <person name="Sonobe K."/>
            <person name="Ishii M."/>
            <person name="Ohtani R."/>
            <person name="Kanamori-Sato M."/>
            <person name="Honoki R."/>
            <person name="Miyazaki D."/>
            <person name="Mochizuki H."/>
            <person name="Umetsu J."/>
            <person name="Higashi K."/>
            <person name="Shibata D."/>
            <person name="Kamiya Y."/>
            <person name="Sato N."/>
            <person name="Nakamura Y."/>
            <person name="Tabata S."/>
            <person name="Ida S."/>
            <person name="Kurokawa K."/>
            <person name="Ohta H."/>
        </authorList>
    </citation>
    <scope>NUCLEOTIDE SEQUENCE [LARGE SCALE GENOMIC DNA]</scope>
    <source>
        <strain evidence="1 2">NIES-2285</strain>
    </source>
</reference>
<dbReference type="AlphaFoldDB" id="A0A1Y1IQM7"/>
<name>A0A1Y1IQM7_KLENI</name>
<dbReference type="Proteomes" id="UP000054558">
    <property type="component" value="Unassembled WGS sequence"/>
</dbReference>
<dbReference type="InterPro" id="IPR027417">
    <property type="entry name" value="P-loop_NTPase"/>
</dbReference>
<dbReference type="SUPFAM" id="SSF52540">
    <property type="entry name" value="P-loop containing nucleoside triphosphate hydrolases"/>
    <property type="match status" value="2"/>
</dbReference>
<gene>
    <name evidence="1" type="ORF">KFL_012340030</name>
</gene>
<dbReference type="Gene3D" id="3.40.50.300">
    <property type="entry name" value="P-loop containing nucleotide triphosphate hydrolases"/>
    <property type="match status" value="1"/>
</dbReference>
<protein>
    <submittedName>
        <fullName evidence="1">Uncharacterized protein</fullName>
    </submittedName>
</protein>
<sequence length="618" mass="71556">MAETTEKITLFPSQVVHAEKLIRVLERSPYALDFSQMGLGKTYTGSHIALTMGFQHVILVAPVSVQPKWNDMRVRYGVPITENISFCSIRSVRNKQPSHGLLSRRDYKVEIRKNNEVREISKTDFRVTDKFREFVREGALLLVDEDTVHQERHGADLRVPSSRADHRRIPSEQGGRSRVLMLSGSPLDKEEQVATLFRTLNLMQGNELCRYNIGTRTMECTGITDIIEHCKRIDLEGTEKILRMKHRWWFLNEYNMRRLCYLLFQDVFKRHLASAMPPTRSNATLYKYNGFYDVKNESDRNGLTEGVRALQEAVRYDAGTGRVSYENANFGDLTRALVQIEEAKVSTFLRIARDLLMSDEDRKLVICLNYRSSIRKLKAALSWWDPLVLDGTVSKRKRKEIIDAFQAPTHYRRVLIGNVSVCSTGIDLDDKHGSFPRTALVSPNYSTITLYQLCHRFQRLDTKSDASVKMVYAKHCQELSVLNALARKGGVMKQTTREQVEAGVLFPGDFPRWDEELVLGRQPADLIDAFMKKREERLVPRAAKLISRAYREYLYRPDGPMYRITIRDLMDAYEKLQEWTEVREYVKEDPGHRSLMDACRHFYEKEWKVSQQSESAAT</sequence>
<organism evidence="1 2">
    <name type="scientific">Klebsormidium nitens</name>
    <name type="common">Green alga</name>
    <name type="synonym">Ulothrix nitens</name>
    <dbReference type="NCBI Taxonomy" id="105231"/>
    <lineage>
        <taxon>Eukaryota</taxon>
        <taxon>Viridiplantae</taxon>
        <taxon>Streptophyta</taxon>
        <taxon>Klebsormidiophyceae</taxon>
        <taxon>Klebsormidiales</taxon>
        <taxon>Klebsormidiaceae</taxon>
        <taxon>Klebsormidium</taxon>
    </lineage>
</organism>
<dbReference type="EMBL" id="DF238183">
    <property type="protein sequence ID" value="GAQ92983.1"/>
    <property type="molecule type" value="Genomic_DNA"/>
</dbReference>